<gene>
    <name evidence="1" type="ORF">CPB84DRAFT_972050</name>
</gene>
<comment type="caution">
    <text evidence="1">The sequence shown here is derived from an EMBL/GenBank/DDBJ whole genome shotgun (WGS) entry which is preliminary data.</text>
</comment>
<dbReference type="Proteomes" id="UP000724874">
    <property type="component" value="Unassembled WGS sequence"/>
</dbReference>
<protein>
    <submittedName>
        <fullName evidence="1">Uncharacterized protein</fullName>
    </submittedName>
</protein>
<dbReference type="OrthoDB" id="3223806at2759"/>
<evidence type="ECO:0000313" key="1">
    <source>
        <dbReference type="EMBL" id="KAF8869598.1"/>
    </source>
</evidence>
<organism evidence="1 2">
    <name type="scientific">Gymnopilus junonius</name>
    <name type="common">Spectacular rustgill mushroom</name>
    <name type="synonym">Gymnopilus spectabilis subsp. junonius</name>
    <dbReference type="NCBI Taxonomy" id="109634"/>
    <lineage>
        <taxon>Eukaryota</taxon>
        <taxon>Fungi</taxon>
        <taxon>Dikarya</taxon>
        <taxon>Basidiomycota</taxon>
        <taxon>Agaricomycotina</taxon>
        <taxon>Agaricomycetes</taxon>
        <taxon>Agaricomycetidae</taxon>
        <taxon>Agaricales</taxon>
        <taxon>Agaricineae</taxon>
        <taxon>Hymenogastraceae</taxon>
        <taxon>Gymnopilus</taxon>
    </lineage>
</organism>
<accession>A0A9P5N8S2</accession>
<dbReference type="EMBL" id="JADNYJ010000420">
    <property type="protein sequence ID" value="KAF8869598.1"/>
    <property type="molecule type" value="Genomic_DNA"/>
</dbReference>
<sequence length="129" mass="15080">MYRTPPYSRMDVPISPQGTNLNDPEKGIELIQDDSWYIFKLNNQMAIDLYPALFYFDNCDLSIRECSSKSVYDVATLHVQIHCTNHQVDKTRLIHCSKPVNCSPLVMVEEVEFHTFSMFINLRRLKSDF</sequence>
<name>A0A9P5N8S2_GYMJU</name>
<dbReference type="AlphaFoldDB" id="A0A9P5N8S2"/>
<reference evidence="1" key="1">
    <citation type="submission" date="2020-11" db="EMBL/GenBank/DDBJ databases">
        <authorList>
            <consortium name="DOE Joint Genome Institute"/>
            <person name="Ahrendt S."/>
            <person name="Riley R."/>
            <person name="Andreopoulos W."/>
            <person name="LaButti K."/>
            <person name="Pangilinan J."/>
            <person name="Ruiz-duenas F.J."/>
            <person name="Barrasa J.M."/>
            <person name="Sanchez-Garcia M."/>
            <person name="Camarero S."/>
            <person name="Miyauchi S."/>
            <person name="Serrano A."/>
            <person name="Linde D."/>
            <person name="Babiker R."/>
            <person name="Drula E."/>
            <person name="Ayuso-Fernandez I."/>
            <person name="Pacheco R."/>
            <person name="Padilla G."/>
            <person name="Ferreira P."/>
            <person name="Barriuso J."/>
            <person name="Kellner H."/>
            <person name="Castanera R."/>
            <person name="Alfaro M."/>
            <person name="Ramirez L."/>
            <person name="Pisabarro A.G."/>
            <person name="Kuo A."/>
            <person name="Tritt A."/>
            <person name="Lipzen A."/>
            <person name="He G."/>
            <person name="Yan M."/>
            <person name="Ng V."/>
            <person name="Cullen D."/>
            <person name="Martin F."/>
            <person name="Rosso M.-N."/>
            <person name="Henrissat B."/>
            <person name="Hibbett D."/>
            <person name="Martinez A.T."/>
            <person name="Grigoriev I.V."/>
        </authorList>
    </citation>
    <scope>NUCLEOTIDE SEQUENCE</scope>
    <source>
        <strain evidence="1">AH 44721</strain>
    </source>
</reference>
<keyword evidence="2" id="KW-1185">Reference proteome</keyword>
<evidence type="ECO:0000313" key="2">
    <source>
        <dbReference type="Proteomes" id="UP000724874"/>
    </source>
</evidence>
<proteinExistence type="predicted"/>